<proteinExistence type="predicted"/>
<protein>
    <submittedName>
        <fullName evidence="2">Uncharacterized protein</fullName>
    </submittedName>
</protein>
<feature type="transmembrane region" description="Helical" evidence="1">
    <location>
        <begin position="44"/>
        <end position="68"/>
    </location>
</feature>
<name>A0A8T0IHF0_CERPU</name>
<dbReference type="AlphaFoldDB" id="A0A8T0IHF0"/>
<comment type="caution">
    <text evidence="2">The sequence shown here is derived from an EMBL/GenBank/DDBJ whole genome shotgun (WGS) entry which is preliminary data.</text>
</comment>
<keyword evidence="1" id="KW-0812">Transmembrane</keyword>
<gene>
    <name evidence="2" type="ORF">KC19_3G051200</name>
</gene>
<evidence type="ECO:0000313" key="3">
    <source>
        <dbReference type="Proteomes" id="UP000822688"/>
    </source>
</evidence>
<dbReference type="EMBL" id="CM026423">
    <property type="protein sequence ID" value="KAG0582316.1"/>
    <property type="molecule type" value="Genomic_DNA"/>
</dbReference>
<keyword evidence="3" id="KW-1185">Reference proteome</keyword>
<evidence type="ECO:0000313" key="2">
    <source>
        <dbReference type="EMBL" id="KAG0582316.1"/>
    </source>
</evidence>
<keyword evidence="1" id="KW-1133">Transmembrane helix</keyword>
<reference evidence="2" key="1">
    <citation type="submission" date="2020-06" db="EMBL/GenBank/DDBJ databases">
        <title>WGS assembly of Ceratodon purpureus strain R40.</title>
        <authorList>
            <person name="Carey S.B."/>
            <person name="Jenkins J."/>
            <person name="Shu S."/>
            <person name="Lovell J.T."/>
            <person name="Sreedasyam A."/>
            <person name="Maumus F."/>
            <person name="Tiley G.P."/>
            <person name="Fernandez-Pozo N."/>
            <person name="Barry K."/>
            <person name="Chen C."/>
            <person name="Wang M."/>
            <person name="Lipzen A."/>
            <person name="Daum C."/>
            <person name="Saski C.A."/>
            <person name="Payton A.C."/>
            <person name="Mcbreen J.C."/>
            <person name="Conrad R.E."/>
            <person name="Kollar L.M."/>
            <person name="Olsson S."/>
            <person name="Huttunen S."/>
            <person name="Landis J.B."/>
            <person name="Wickett N.J."/>
            <person name="Johnson M.G."/>
            <person name="Rensing S.A."/>
            <person name="Grimwood J."/>
            <person name="Schmutz J."/>
            <person name="Mcdaniel S.F."/>
        </authorList>
    </citation>
    <scope>NUCLEOTIDE SEQUENCE</scope>
    <source>
        <strain evidence="2">R40</strain>
    </source>
</reference>
<keyword evidence="1" id="KW-0472">Membrane</keyword>
<organism evidence="2 3">
    <name type="scientific">Ceratodon purpureus</name>
    <name type="common">Fire moss</name>
    <name type="synonym">Dicranum purpureum</name>
    <dbReference type="NCBI Taxonomy" id="3225"/>
    <lineage>
        <taxon>Eukaryota</taxon>
        <taxon>Viridiplantae</taxon>
        <taxon>Streptophyta</taxon>
        <taxon>Embryophyta</taxon>
        <taxon>Bryophyta</taxon>
        <taxon>Bryophytina</taxon>
        <taxon>Bryopsida</taxon>
        <taxon>Dicranidae</taxon>
        <taxon>Pseudoditrichales</taxon>
        <taxon>Ditrichaceae</taxon>
        <taxon>Ceratodon</taxon>
    </lineage>
</organism>
<evidence type="ECO:0000256" key="1">
    <source>
        <dbReference type="SAM" id="Phobius"/>
    </source>
</evidence>
<dbReference type="Proteomes" id="UP000822688">
    <property type="component" value="Chromosome 3"/>
</dbReference>
<sequence length="102" mass="11332">MGSVGDCENLSNPNQLTFCWHPHPHRSVPSSLVLVLGSDLLSKVFKLCLVAQWGIFILSLAIEVSLVLRSSCFSYYSHGTQSSALDTLQGKYLAAFDFWSFF</sequence>
<accession>A0A8T0IHF0</accession>